<keyword evidence="1 4" id="KW-0812">Transmembrane</keyword>
<dbReference type="InterPro" id="IPR050327">
    <property type="entry name" value="Proton-linked_MCT"/>
</dbReference>
<feature type="transmembrane region" description="Helical" evidence="4">
    <location>
        <begin position="108"/>
        <end position="128"/>
    </location>
</feature>
<protein>
    <submittedName>
        <fullName evidence="6">Putative MFS-type transporter YhjX</fullName>
    </submittedName>
</protein>
<feature type="transmembrane region" description="Helical" evidence="4">
    <location>
        <begin position="83"/>
        <end position="102"/>
    </location>
</feature>
<evidence type="ECO:0000256" key="4">
    <source>
        <dbReference type="SAM" id="Phobius"/>
    </source>
</evidence>
<dbReference type="SUPFAM" id="SSF103473">
    <property type="entry name" value="MFS general substrate transporter"/>
    <property type="match status" value="1"/>
</dbReference>
<evidence type="ECO:0000313" key="7">
    <source>
        <dbReference type="Proteomes" id="UP000461670"/>
    </source>
</evidence>
<feature type="transmembrane region" description="Helical" evidence="4">
    <location>
        <begin position="317"/>
        <end position="340"/>
    </location>
</feature>
<feature type="transmembrane region" description="Helical" evidence="4">
    <location>
        <begin position="263"/>
        <end position="286"/>
    </location>
</feature>
<proteinExistence type="predicted"/>
<feature type="domain" description="Major facilitator superfamily (MFS) profile" evidence="5">
    <location>
        <begin position="14"/>
        <end position="406"/>
    </location>
</feature>
<reference evidence="7" key="1">
    <citation type="journal article" date="2020" name="MBio">
        <title>Horizontal gene transfer to a defensive symbiont with a reduced genome amongst a multipartite beetle microbiome.</title>
        <authorList>
            <person name="Waterworth S.C."/>
            <person name="Florez L.V."/>
            <person name="Rees E.R."/>
            <person name="Hertweck C."/>
            <person name="Kaltenpoth M."/>
            <person name="Kwan J.C."/>
        </authorList>
    </citation>
    <scope>NUCLEOTIDE SEQUENCE [LARGE SCALE GENOMIC DNA]</scope>
</reference>
<evidence type="ECO:0000259" key="5">
    <source>
        <dbReference type="PROSITE" id="PS50850"/>
    </source>
</evidence>
<feature type="transmembrane region" description="Helical" evidence="4">
    <location>
        <begin position="52"/>
        <end position="71"/>
    </location>
</feature>
<feature type="transmembrane region" description="Helical" evidence="4">
    <location>
        <begin position="12"/>
        <end position="40"/>
    </location>
</feature>
<dbReference type="Pfam" id="PF07690">
    <property type="entry name" value="MFS_1"/>
    <property type="match status" value="1"/>
</dbReference>
<keyword evidence="3 4" id="KW-0472">Membrane</keyword>
<dbReference type="EMBL" id="WNDQ01000016">
    <property type="protein sequence ID" value="KAF1021949.1"/>
    <property type="molecule type" value="Genomic_DNA"/>
</dbReference>
<dbReference type="PANTHER" id="PTHR11360:SF284">
    <property type="entry name" value="EG:103B4.3 PROTEIN-RELATED"/>
    <property type="match status" value="1"/>
</dbReference>
<dbReference type="PROSITE" id="PS50850">
    <property type="entry name" value="MFS"/>
    <property type="match status" value="1"/>
</dbReference>
<evidence type="ECO:0000256" key="3">
    <source>
        <dbReference type="ARBA" id="ARBA00023136"/>
    </source>
</evidence>
<feature type="transmembrane region" description="Helical" evidence="4">
    <location>
        <begin position="381"/>
        <end position="402"/>
    </location>
</feature>
<gene>
    <name evidence="6" type="primary">yhjX</name>
    <name evidence="6" type="ORF">GAK30_01451</name>
</gene>
<dbReference type="InterPro" id="IPR036259">
    <property type="entry name" value="MFS_trans_sf"/>
</dbReference>
<organism evidence="6 7">
    <name type="scientific">Paracidovorax wautersii</name>
    <dbReference type="NCBI Taxonomy" id="1177982"/>
    <lineage>
        <taxon>Bacteria</taxon>
        <taxon>Pseudomonadati</taxon>
        <taxon>Pseudomonadota</taxon>
        <taxon>Betaproteobacteria</taxon>
        <taxon>Burkholderiales</taxon>
        <taxon>Comamonadaceae</taxon>
        <taxon>Paracidovorax</taxon>
    </lineage>
</organism>
<name>A0A7V8JR12_9BURK</name>
<dbReference type="Proteomes" id="UP000461670">
    <property type="component" value="Unassembled WGS sequence"/>
</dbReference>
<feature type="transmembrane region" description="Helical" evidence="4">
    <location>
        <begin position="228"/>
        <end position="251"/>
    </location>
</feature>
<dbReference type="Gene3D" id="1.20.1250.20">
    <property type="entry name" value="MFS general substrate transporter like domains"/>
    <property type="match status" value="2"/>
</dbReference>
<sequence length="427" mass="44436">MNTPSQVQSPVPWRIAIGALLALIVGNGPVMQFTFGVLIIPLSQAFGTDRGTVSTALMVGLVTTGLATPWIGRLMDRHGVRRIGIVCILAFALLMAACGWLAQSVTLLILLYGICGVFAAGQTPLPYSKAIAVAFDRRRGLALGVATAGVGIGTMLMPMVASALLSQFGWRGTYVGLGLITVLLALPALTILVAPRATAGGRPQVLGNPAGSPVLQGWSARQARSSSVFWVMAGSFFLVALAVSGVIAHIVPLLVDRGVSPGSAAVAISVAGLSLLVGRIFAGWMLGRYPAPYVAILFFCLPLIGVALLLVDGSAHLGLAAAVLVGLGLGAEVDLIAFMQSRYFGQRAFGEIYGYFFAIFMLGSGLGPFLMGQAYRLTGGYAPFLMASLVGLLVACGLMAVLRKRSELMSPPSVKTGQQEKVPGRYA</sequence>
<dbReference type="InterPro" id="IPR011701">
    <property type="entry name" value="MFS"/>
</dbReference>
<feature type="transmembrane region" description="Helical" evidence="4">
    <location>
        <begin position="293"/>
        <end position="311"/>
    </location>
</feature>
<dbReference type="PANTHER" id="PTHR11360">
    <property type="entry name" value="MONOCARBOXYLATE TRANSPORTER"/>
    <property type="match status" value="1"/>
</dbReference>
<evidence type="ECO:0000313" key="6">
    <source>
        <dbReference type="EMBL" id="KAF1021949.1"/>
    </source>
</evidence>
<evidence type="ECO:0000256" key="2">
    <source>
        <dbReference type="ARBA" id="ARBA00022989"/>
    </source>
</evidence>
<comment type="caution">
    <text evidence="6">The sequence shown here is derived from an EMBL/GenBank/DDBJ whole genome shotgun (WGS) entry which is preliminary data.</text>
</comment>
<feature type="transmembrane region" description="Helical" evidence="4">
    <location>
        <begin position="352"/>
        <end position="375"/>
    </location>
</feature>
<dbReference type="InterPro" id="IPR020846">
    <property type="entry name" value="MFS_dom"/>
</dbReference>
<evidence type="ECO:0000256" key="1">
    <source>
        <dbReference type="ARBA" id="ARBA00022692"/>
    </source>
</evidence>
<accession>A0A7V8JR12</accession>
<dbReference type="AlphaFoldDB" id="A0A7V8JR12"/>
<feature type="transmembrane region" description="Helical" evidence="4">
    <location>
        <begin position="140"/>
        <end position="161"/>
    </location>
</feature>
<keyword evidence="2 4" id="KW-1133">Transmembrane helix</keyword>
<dbReference type="GO" id="GO:0022857">
    <property type="term" value="F:transmembrane transporter activity"/>
    <property type="evidence" value="ECO:0007669"/>
    <property type="project" value="InterPro"/>
</dbReference>
<feature type="transmembrane region" description="Helical" evidence="4">
    <location>
        <begin position="173"/>
        <end position="194"/>
    </location>
</feature>
<dbReference type="CDD" id="cd17355">
    <property type="entry name" value="MFS_YcxA_like"/>
    <property type="match status" value="1"/>
</dbReference>